<feature type="region of interest" description="Disordered" evidence="12">
    <location>
        <begin position="430"/>
        <end position="466"/>
    </location>
</feature>
<dbReference type="RefSeq" id="XP_037167034.1">
    <property type="nucleotide sequence ID" value="XM_037305841.1"/>
</dbReference>
<dbReference type="InterPro" id="IPR001965">
    <property type="entry name" value="Znf_PHD"/>
</dbReference>
<evidence type="ECO:0000256" key="1">
    <source>
        <dbReference type="ARBA" id="ARBA00004123"/>
    </source>
</evidence>
<feature type="compositionally biased region" description="Polar residues" evidence="12">
    <location>
        <begin position="544"/>
        <end position="564"/>
    </location>
</feature>
<keyword evidence="6 11" id="KW-0156">Chromatin regulator</keyword>
<accession>A0A8H6L6V7</accession>
<name>A0A8H6L6V7_9LECA</name>
<feature type="compositionally biased region" description="Polar residues" evidence="12">
    <location>
        <begin position="432"/>
        <end position="459"/>
    </location>
</feature>
<dbReference type="InterPro" id="IPR019786">
    <property type="entry name" value="Zinc_finger_PHD-type_CS"/>
</dbReference>
<keyword evidence="4 10" id="KW-0863">Zinc-finger</keyword>
<dbReference type="Pfam" id="PF12998">
    <property type="entry name" value="ING"/>
    <property type="match status" value="1"/>
</dbReference>
<dbReference type="PROSITE" id="PS50016">
    <property type="entry name" value="ZF_PHD_2"/>
    <property type="match status" value="1"/>
</dbReference>
<dbReference type="AlphaFoldDB" id="A0A8H6L6V7"/>
<dbReference type="InterPro" id="IPR011011">
    <property type="entry name" value="Znf_FYVE_PHD"/>
</dbReference>
<dbReference type="GO" id="GO:0008270">
    <property type="term" value="F:zinc ion binding"/>
    <property type="evidence" value="ECO:0007669"/>
    <property type="project" value="UniProtKB-KW"/>
</dbReference>
<comment type="caution">
    <text evidence="14">The sequence shown here is derived from an EMBL/GenBank/DDBJ whole genome shotgun (WGS) entry which is preliminary data.</text>
</comment>
<dbReference type="Proteomes" id="UP000578531">
    <property type="component" value="Unassembled WGS sequence"/>
</dbReference>
<evidence type="ECO:0000313" key="14">
    <source>
        <dbReference type="EMBL" id="KAF6237716.1"/>
    </source>
</evidence>
<feature type="site" description="Histone H3K4me3 binding" evidence="8">
    <location>
        <position position="641"/>
    </location>
</feature>
<evidence type="ECO:0000256" key="2">
    <source>
        <dbReference type="ARBA" id="ARBA00010210"/>
    </source>
</evidence>
<dbReference type="PANTHER" id="PTHR10333:SF42">
    <property type="entry name" value="INHIBITOR OF GROWTH PROTEIN 5"/>
    <property type="match status" value="1"/>
</dbReference>
<evidence type="ECO:0000256" key="3">
    <source>
        <dbReference type="ARBA" id="ARBA00022723"/>
    </source>
</evidence>
<gene>
    <name evidence="14" type="ORF">HO173_003917</name>
</gene>
<evidence type="ECO:0000256" key="8">
    <source>
        <dbReference type="PIRSR" id="PIRSR628651-50"/>
    </source>
</evidence>
<proteinExistence type="inferred from homology"/>
<feature type="compositionally biased region" description="Polar residues" evidence="12">
    <location>
        <begin position="117"/>
        <end position="148"/>
    </location>
</feature>
<feature type="region of interest" description="Disordered" evidence="12">
    <location>
        <begin position="1"/>
        <end position="29"/>
    </location>
</feature>
<evidence type="ECO:0000256" key="7">
    <source>
        <dbReference type="ARBA" id="ARBA00023242"/>
    </source>
</evidence>
<dbReference type="GO" id="GO:0006325">
    <property type="term" value="P:chromatin organization"/>
    <property type="evidence" value="ECO:0007669"/>
    <property type="project" value="UniProtKB-KW"/>
</dbReference>
<comment type="similarity">
    <text evidence="2 11">Belongs to the ING family.</text>
</comment>
<dbReference type="EMBL" id="JACCJC010000012">
    <property type="protein sequence ID" value="KAF6237716.1"/>
    <property type="molecule type" value="Genomic_DNA"/>
</dbReference>
<evidence type="ECO:0000256" key="4">
    <source>
        <dbReference type="ARBA" id="ARBA00022771"/>
    </source>
</evidence>
<evidence type="ECO:0000256" key="12">
    <source>
        <dbReference type="SAM" id="MobiDB-lite"/>
    </source>
</evidence>
<comment type="subcellular location">
    <subcellularLocation>
        <location evidence="1 11">Nucleus</location>
    </subcellularLocation>
</comment>
<keyword evidence="7 11" id="KW-0539">Nucleus</keyword>
<dbReference type="CDD" id="cd15505">
    <property type="entry name" value="PHD_ING"/>
    <property type="match status" value="1"/>
</dbReference>
<evidence type="ECO:0000313" key="15">
    <source>
        <dbReference type="Proteomes" id="UP000578531"/>
    </source>
</evidence>
<dbReference type="InterPro" id="IPR019787">
    <property type="entry name" value="Znf_PHD-finger"/>
</dbReference>
<feature type="binding site" evidence="9">
    <location>
        <position position="640"/>
    </location>
    <ligand>
        <name>Zn(2+)</name>
        <dbReference type="ChEBI" id="CHEBI:29105"/>
        <label>2</label>
    </ligand>
</feature>
<organism evidence="14 15">
    <name type="scientific">Letharia columbiana</name>
    <dbReference type="NCBI Taxonomy" id="112416"/>
    <lineage>
        <taxon>Eukaryota</taxon>
        <taxon>Fungi</taxon>
        <taxon>Dikarya</taxon>
        <taxon>Ascomycota</taxon>
        <taxon>Pezizomycotina</taxon>
        <taxon>Lecanoromycetes</taxon>
        <taxon>OSLEUM clade</taxon>
        <taxon>Lecanoromycetidae</taxon>
        <taxon>Lecanorales</taxon>
        <taxon>Lecanorineae</taxon>
        <taxon>Parmeliaceae</taxon>
        <taxon>Letharia</taxon>
    </lineage>
</organism>
<feature type="site" description="Histone H3K4me3 binding" evidence="8">
    <location>
        <position position="626"/>
    </location>
</feature>
<dbReference type="InterPro" id="IPR013083">
    <property type="entry name" value="Znf_RING/FYVE/PHD"/>
</dbReference>
<feature type="compositionally biased region" description="Basic and acidic residues" evidence="12">
    <location>
        <begin position="520"/>
        <end position="529"/>
    </location>
</feature>
<feature type="region of interest" description="Disordered" evidence="12">
    <location>
        <begin position="314"/>
        <end position="334"/>
    </location>
</feature>
<feature type="binding site" evidence="9">
    <location>
        <position position="627"/>
    </location>
    <ligand>
        <name>Zn(2+)</name>
        <dbReference type="ChEBI" id="CHEBI:29105"/>
        <label>1</label>
    </ligand>
</feature>
<evidence type="ECO:0000256" key="10">
    <source>
        <dbReference type="PROSITE-ProRule" id="PRU00146"/>
    </source>
</evidence>
<dbReference type="GeneID" id="59285582"/>
<feature type="binding site" evidence="9">
    <location>
        <position position="629"/>
    </location>
    <ligand>
        <name>Zn(2+)</name>
        <dbReference type="ChEBI" id="CHEBI:29105"/>
        <label>1</label>
    </ligand>
</feature>
<reference evidence="14 15" key="1">
    <citation type="journal article" date="2020" name="Genomics">
        <title>Complete, high-quality genomes from long-read metagenomic sequencing of two wolf lichen thalli reveals enigmatic genome architecture.</title>
        <authorList>
            <person name="McKenzie S.K."/>
            <person name="Walston R.F."/>
            <person name="Allen J.L."/>
        </authorList>
    </citation>
    <scope>NUCLEOTIDE SEQUENCE [LARGE SCALE GENOMIC DNA]</scope>
    <source>
        <strain evidence="14">WasteWater2</strain>
    </source>
</reference>
<dbReference type="GO" id="GO:0070210">
    <property type="term" value="C:Rpd3L-Expanded complex"/>
    <property type="evidence" value="ECO:0007669"/>
    <property type="project" value="TreeGrafter"/>
</dbReference>
<feature type="binding site" evidence="9">
    <location>
        <position position="654"/>
    </location>
    <ligand>
        <name>Zn(2+)</name>
        <dbReference type="ChEBI" id="CHEBI:29105"/>
        <label>1</label>
    </ligand>
</feature>
<protein>
    <recommendedName>
        <fullName evidence="11">Chromatin modification-related protein</fullName>
    </recommendedName>
</protein>
<feature type="compositionally biased region" description="Low complexity" evidence="12">
    <location>
        <begin position="591"/>
        <end position="604"/>
    </location>
</feature>
<feature type="binding site" evidence="9">
    <location>
        <position position="651"/>
    </location>
    <ligand>
        <name>Zn(2+)</name>
        <dbReference type="ChEBI" id="CHEBI:29105"/>
        <label>1</label>
    </ligand>
</feature>
<keyword evidence="3 9" id="KW-0479">Metal-binding</keyword>
<evidence type="ECO:0000259" key="13">
    <source>
        <dbReference type="PROSITE" id="PS50016"/>
    </source>
</evidence>
<feature type="compositionally biased region" description="Acidic residues" evidence="12">
    <location>
        <begin position="605"/>
        <end position="621"/>
    </location>
</feature>
<sequence>MRAFSNATIGDQPTASNRRQPVRQTRTNPARTATNVVQPQAGALAQAPDVDRNANPGFYPAITHFTDAITALPKEMIRHYTMLKEVDAKTHGPEALLGQYLNAALKAPSPLQQQAFRTQANKAESATHNAASNGPPSSDNTGSGSQRTAYDDPANLARRGHFHNMRLAMLEMLQTLDEKNHVLNTAIDSLDKQMKRCNSSYPHIEDEISEEARYGSLTHWAYTDQSAEKKGMIAGERTRRAANTAAAAAAQQEAEGAAMRSEARREALAARKQRNQHVDSDFDDGRAISKNPKSGGKGRKAADANLGTAVGLGVLNGATPPNKRRKVEKATGGLPAERAMASVYGANGGNGRGLASSPRDIPGNDATGKKRGRGGNLAVNGTVRKRTNTNASTVNPPSLASSPVVATFAAAKDRGGKSPAPSMMQRLPSARARQNSTQSAVQLARNRSSSTNVRATNGNGLHGTTADVEKVSGLTGRTPGDVKSTMKETVNAKGEHLVEDIGTGDGAGDLRGALVVGSRNTDRLKREETENGSGRTRGDRPPSISVSTRGGNSKGPSKTATPINASFAEPHRTRGPRASDAPLKRSHKKGAGLAAQIAAAAAAQDGEDSSMQGEEDEEDGPGQERYCYCDGVSYGEMVGCDGDNCEREWFHLDCVGLSRAPAKNAKWYCDECKENLKSAKFNGANGR</sequence>
<feature type="region of interest" description="Disordered" evidence="12">
    <location>
        <begin position="117"/>
        <end position="151"/>
    </location>
</feature>
<dbReference type="InterPro" id="IPR028651">
    <property type="entry name" value="ING_fam"/>
</dbReference>
<evidence type="ECO:0000256" key="5">
    <source>
        <dbReference type="ARBA" id="ARBA00022833"/>
    </source>
</evidence>
<dbReference type="PROSITE" id="PS01359">
    <property type="entry name" value="ZF_PHD_1"/>
    <property type="match status" value="1"/>
</dbReference>
<dbReference type="GO" id="GO:0006355">
    <property type="term" value="P:regulation of DNA-templated transcription"/>
    <property type="evidence" value="ECO:0007669"/>
    <property type="project" value="TreeGrafter"/>
</dbReference>
<feature type="compositionally biased region" description="Basic and acidic residues" evidence="12">
    <location>
        <begin position="276"/>
        <end position="287"/>
    </location>
</feature>
<comment type="function">
    <text evidence="11">Component of an histone acetyltransferase complex.</text>
</comment>
<feature type="region of interest" description="Disordered" evidence="12">
    <location>
        <begin position="499"/>
        <end position="622"/>
    </location>
</feature>
<comment type="domain">
    <text evidence="11">The PHD-type zinc finger mediates the binding to H3K4me3.</text>
</comment>
<dbReference type="PANTHER" id="PTHR10333">
    <property type="entry name" value="INHIBITOR OF GROWTH PROTEIN"/>
    <property type="match status" value="1"/>
</dbReference>
<keyword evidence="5 9" id="KW-0862">Zinc</keyword>
<evidence type="ECO:0000256" key="11">
    <source>
        <dbReference type="RuleBase" id="RU361213"/>
    </source>
</evidence>
<feature type="binding site" evidence="9">
    <location>
        <position position="645"/>
    </location>
    <ligand>
        <name>Zn(2+)</name>
        <dbReference type="ChEBI" id="CHEBI:29105"/>
        <label>2</label>
    </ligand>
</feature>
<feature type="region of interest" description="Disordered" evidence="12">
    <location>
        <begin position="349"/>
        <end position="400"/>
    </location>
</feature>
<dbReference type="Gene3D" id="3.30.40.10">
    <property type="entry name" value="Zinc/RING finger domain, C3HC4 (zinc finger)"/>
    <property type="match status" value="1"/>
</dbReference>
<comment type="subunit">
    <text evidence="11">Component of an histone acetyltransferase complex. Interacts with H3K4me3 and to a lesser extent with H3K4me2.</text>
</comment>
<dbReference type="SMART" id="SM00249">
    <property type="entry name" value="PHD"/>
    <property type="match status" value="1"/>
</dbReference>
<dbReference type="SMART" id="SM01408">
    <property type="entry name" value="ING"/>
    <property type="match status" value="1"/>
</dbReference>
<dbReference type="OrthoDB" id="4173905at2759"/>
<dbReference type="SUPFAM" id="SSF57903">
    <property type="entry name" value="FYVE/PHD zinc finger"/>
    <property type="match status" value="1"/>
</dbReference>
<dbReference type="InterPro" id="IPR024610">
    <property type="entry name" value="ING_N_histone-binding"/>
</dbReference>
<keyword evidence="15" id="KW-1185">Reference proteome</keyword>
<feature type="region of interest" description="Disordered" evidence="12">
    <location>
        <begin position="253"/>
        <end position="302"/>
    </location>
</feature>
<feature type="binding site" evidence="9">
    <location>
        <position position="672"/>
    </location>
    <ligand>
        <name>Zn(2+)</name>
        <dbReference type="ChEBI" id="CHEBI:29105"/>
        <label>2</label>
    </ligand>
</feature>
<dbReference type="GO" id="GO:0033698">
    <property type="term" value="C:Rpd3L complex"/>
    <property type="evidence" value="ECO:0007669"/>
    <property type="project" value="TreeGrafter"/>
</dbReference>
<evidence type="ECO:0000256" key="6">
    <source>
        <dbReference type="ARBA" id="ARBA00022853"/>
    </source>
</evidence>
<feature type="binding site" evidence="9">
    <location>
        <position position="669"/>
    </location>
    <ligand>
        <name>Zn(2+)</name>
        <dbReference type="ChEBI" id="CHEBI:29105"/>
        <label>2</label>
    </ligand>
</feature>
<feature type="site" description="Histone H3K4me3 binding" evidence="8">
    <location>
        <position position="649"/>
    </location>
</feature>
<feature type="site" description="Histone H3K4me3 binding" evidence="8">
    <location>
        <position position="637"/>
    </location>
</feature>
<feature type="domain" description="PHD-type" evidence="13">
    <location>
        <begin position="624"/>
        <end position="675"/>
    </location>
</feature>
<evidence type="ECO:0000256" key="9">
    <source>
        <dbReference type="PIRSR" id="PIRSR628651-51"/>
    </source>
</evidence>
<feature type="compositionally biased region" description="Polar residues" evidence="12">
    <location>
        <begin position="388"/>
        <end position="400"/>
    </location>
</feature>